<dbReference type="PANTHER" id="PTHR35807:SF1">
    <property type="entry name" value="TRANSCRIPTIONAL REGULATOR REDD"/>
    <property type="match status" value="1"/>
</dbReference>
<evidence type="ECO:0000256" key="5">
    <source>
        <dbReference type="PROSITE-ProRule" id="PRU01091"/>
    </source>
</evidence>
<dbReference type="Proteomes" id="UP000242444">
    <property type="component" value="Unassembled WGS sequence"/>
</dbReference>
<dbReference type="Pfam" id="PF13424">
    <property type="entry name" value="TPR_12"/>
    <property type="match status" value="1"/>
</dbReference>
<organism evidence="7 8">
    <name type="scientific">Amycolatopsis antarctica</name>
    <dbReference type="NCBI Taxonomy" id="1854586"/>
    <lineage>
        <taxon>Bacteria</taxon>
        <taxon>Bacillati</taxon>
        <taxon>Actinomycetota</taxon>
        <taxon>Actinomycetes</taxon>
        <taxon>Pseudonocardiales</taxon>
        <taxon>Pseudonocardiaceae</taxon>
        <taxon>Amycolatopsis</taxon>
    </lineage>
</organism>
<reference evidence="7 8" key="1">
    <citation type="submission" date="2017-07" db="EMBL/GenBank/DDBJ databases">
        <title>Amycolatopsis antarcticus sp. nov., isolated from the surface of an Antarcticus brown macroalga.</title>
        <authorList>
            <person name="Wang J."/>
            <person name="Leiva S."/>
            <person name="Huang J."/>
            <person name="Huang Y."/>
        </authorList>
    </citation>
    <scope>NUCLEOTIDE SEQUENCE [LARGE SCALE GENOMIC DNA]</scope>
    <source>
        <strain evidence="7 8">AU-G6</strain>
    </source>
</reference>
<dbReference type="Gene3D" id="3.40.50.300">
    <property type="entry name" value="P-loop containing nucleotide triphosphate hydrolases"/>
    <property type="match status" value="1"/>
</dbReference>
<proteinExistence type="inferred from homology"/>
<dbReference type="Pfam" id="PF00486">
    <property type="entry name" value="Trans_reg_C"/>
    <property type="match status" value="1"/>
</dbReference>
<dbReference type="PROSITE" id="PS51755">
    <property type="entry name" value="OMPR_PHOB"/>
    <property type="match status" value="1"/>
</dbReference>
<dbReference type="InterPro" id="IPR005158">
    <property type="entry name" value="BTAD"/>
</dbReference>
<dbReference type="Gene3D" id="1.10.10.10">
    <property type="entry name" value="Winged helix-like DNA-binding domain superfamily/Winged helix DNA-binding domain"/>
    <property type="match status" value="1"/>
</dbReference>
<evidence type="ECO:0000313" key="7">
    <source>
        <dbReference type="EMBL" id="OZM71725.1"/>
    </source>
</evidence>
<dbReference type="GO" id="GO:0006355">
    <property type="term" value="P:regulation of DNA-templated transcription"/>
    <property type="evidence" value="ECO:0007669"/>
    <property type="project" value="InterPro"/>
</dbReference>
<gene>
    <name evidence="7" type="ORF">CFN78_19465</name>
</gene>
<dbReference type="InterPro" id="IPR036388">
    <property type="entry name" value="WH-like_DNA-bd_sf"/>
</dbReference>
<name>A0A263D2Z0_9PSEU</name>
<keyword evidence="2" id="KW-0805">Transcription regulation</keyword>
<evidence type="ECO:0000256" key="4">
    <source>
        <dbReference type="ARBA" id="ARBA00023163"/>
    </source>
</evidence>
<dbReference type="InterPro" id="IPR003593">
    <property type="entry name" value="AAA+_ATPase"/>
</dbReference>
<evidence type="ECO:0000259" key="6">
    <source>
        <dbReference type="PROSITE" id="PS51755"/>
    </source>
</evidence>
<dbReference type="SMART" id="SM00862">
    <property type="entry name" value="Trans_reg_C"/>
    <property type="match status" value="1"/>
</dbReference>
<dbReference type="Pfam" id="PF13401">
    <property type="entry name" value="AAA_22"/>
    <property type="match status" value="1"/>
</dbReference>
<dbReference type="InterPro" id="IPR051677">
    <property type="entry name" value="AfsR-DnrI-RedD_regulator"/>
</dbReference>
<keyword evidence="3 5" id="KW-0238">DNA-binding</keyword>
<dbReference type="InterPro" id="IPR019734">
    <property type="entry name" value="TPR_rpt"/>
</dbReference>
<dbReference type="SUPFAM" id="SSF46894">
    <property type="entry name" value="C-terminal effector domain of the bipartite response regulators"/>
    <property type="match status" value="1"/>
</dbReference>
<keyword evidence="4" id="KW-0804">Transcription</keyword>
<dbReference type="SMART" id="SM00382">
    <property type="entry name" value="AAA"/>
    <property type="match status" value="1"/>
</dbReference>
<dbReference type="PRINTS" id="PR00364">
    <property type="entry name" value="DISEASERSIST"/>
</dbReference>
<evidence type="ECO:0000256" key="1">
    <source>
        <dbReference type="ARBA" id="ARBA00005820"/>
    </source>
</evidence>
<dbReference type="SMART" id="SM00028">
    <property type="entry name" value="TPR"/>
    <property type="match status" value="3"/>
</dbReference>
<evidence type="ECO:0000313" key="8">
    <source>
        <dbReference type="Proteomes" id="UP000242444"/>
    </source>
</evidence>
<dbReference type="GO" id="GO:0043531">
    <property type="term" value="F:ADP binding"/>
    <property type="evidence" value="ECO:0007669"/>
    <property type="project" value="InterPro"/>
</dbReference>
<dbReference type="InterPro" id="IPR027417">
    <property type="entry name" value="P-loop_NTPase"/>
</dbReference>
<accession>A0A263D2Z0</accession>
<dbReference type="SUPFAM" id="SSF48452">
    <property type="entry name" value="TPR-like"/>
    <property type="match status" value="3"/>
</dbReference>
<dbReference type="InterPro" id="IPR016032">
    <property type="entry name" value="Sig_transdc_resp-reg_C-effctor"/>
</dbReference>
<dbReference type="SMART" id="SM01043">
    <property type="entry name" value="BTAD"/>
    <property type="match status" value="1"/>
</dbReference>
<dbReference type="Gene3D" id="1.25.40.10">
    <property type="entry name" value="Tetratricopeptide repeat domain"/>
    <property type="match status" value="2"/>
</dbReference>
<dbReference type="CDD" id="cd15831">
    <property type="entry name" value="BTAD"/>
    <property type="match status" value="1"/>
</dbReference>
<feature type="DNA-binding region" description="OmpR/PhoB-type" evidence="5">
    <location>
        <begin position="1"/>
        <end position="94"/>
    </location>
</feature>
<protein>
    <submittedName>
        <fullName evidence="7">SARP family transcriptional regulator</fullName>
    </submittedName>
</protein>
<dbReference type="PANTHER" id="PTHR35807">
    <property type="entry name" value="TRANSCRIPTIONAL REGULATOR REDD-RELATED"/>
    <property type="match status" value="1"/>
</dbReference>
<dbReference type="GO" id="GO:0000160">
    <property type="term" value="P:phosphorelay signal transduction system"/>
    <property type="evidence" value="ECO:0007669"/>
    <property type="project" value="InterPro"/>
</dbReference>
<feature type="domain" description="OmpR/PhoB-type" evidence="6">
    <location>
        <begin position="1"/>
        <end position="94"/>
    </location>
</feature>
<dbReference type="AlphaFoldDB" id="A0A263D2Z0"/>
<sequence>MIFRLLGPLDVRSGGRAVAIGGTKARLLLAHLLLHANRLVPAEQLAAVLWPAGPPPSAAANLQTYVWKLRKALPPASGAEPRLATHGTGYTLRVRPHESDLGVVGLLVAGAREDADPAAALATLGRAEAWWRGDPLEDLPAVPAWGPDLARITEGRLAAVEERLALQVRLGEHDAAVAELRVLLAETPYRERLWELLMLALERGGRRADALAVYADARERLVTELGVEPGEGLRAAQLAILGGDPPPAEPVVDAGVWAEPAFPLCQLPPGAPDFTGRTEQIAELRTVLRGRDAASAPAVTVVVGSPGTGKTTLAVHVAHLLRGEFDDGQLYVDLTGTTDTPRDPAAVLGDFLHALGVTGAALPAGVAARTALFRSRLADRRMLVVLDDAASGSQVQALLPASGRCAVLVTSRRFLPELPGAHQLELPAFGAREAGELLARIAGAERVAAEPEEAAAIVRSCGYVPLAIRIAGARLAGRKAWTLRVLHDRLADGSRRLNELRIGELGVRSSFELSLRQLPPPAVRAFGLFALLGAQEFPGWVVQALLDTPDADEALDALVDANLVALRGTDVNGQPRYRVHELLRDYAAEVLDGELPAARRRAALGRALSGWRHLAGMAAEGLPMAFGAFAGTCPSSWRLPEPVAARLLASPLRWFAAERRSLTTAVDLAVDAGFDELAWQLTAVCVPFFDLRSHYEDWQVGHERALGAVRETGNGLGEATLLRGLGQVHLYRDEYAEARSRMAAARAGYAGLGERRGEGYALAGLGTVARVRDQPAQALRHYQASFAALVDVGDRGGEAQLRSSIGMAHAQLGDSAAAADWLGRALALARELADPHREAKVLTELGGLHGVAGRVGEALDCLGQAVAILQDLRDERCTAYALLGIGRVMIAAGEPSYASGPARRALEVFRRTGNRRGAESGLALLEQAGEVTPVAAPAPRTAPPA</sequence>
<dbReference type="Pfam" id="PF03704">
    <property type="entry name" value="BTAD"/>
    <property type="match status" value="1"/>
</dbReference>
<dbReference type="InterPro" id="IPR049945">
    <property type="entry name" value="AAA_22"/>
</dbReference>
<dbReference type="OrthoDB" id="3587032at2"/>
<comment type="caution">
    <text evidence="7">The sequence shown here is derived from an EMBL/GenBank/DDBJ whole genome shotgun (WGS) entry which is preliminary data.</text>
</comment>
<dbReference type="GO" id="GO:0003677">
    <property type="term" value="F:DNA binding"/>
    <property type="evidence" value="ECO:0007669"/>
    <property type="project" value="UniProtKB-UniRule"/>
</dbReference>
<evidence type="ECO:0000256" key="2">
    <source>
        <dbReference type="ARBA" id="ARBA00023015"/>
    </source>
</evidence>
<dbReference type="SUPFAM" id="SSF52540">
    <property type="entry name" value="P-loop containing nucleoside triphosphate hydrolases"/>
    <property type="match status" value="1"/>
</dbReference>
<comment type="similarity">
    <text evidence="1">Belongs to the AfsR/DnrI/RedD regulatory family.</text>
</comment>
<dbReference type="InterPro" id="IPR001867">
    <property type="entry name" value="OmpR/PhoB-type_DNA-bd"/>
</dbReference>
<evidence type="ECO:0000256" key="3">
    <source>
        <dbReference type="ARBA" id="ARBA00023125"/>
    </source>
</evidence>
<dbReference type="InParanoid" id="A0A263D2Z0"/>
<dbReference type="InterPro" id="IPR011990">
    <property type="entry name" value="TPR-like_helical_dom_sf"/>
</dbReference>
<dbReference type="EMBL" id="NKYE01000012">
    <property type="protein sequence ID" value="OZM71725.1"/>
    <property type="molecule type" value="Genomic_DNA"/>
</dbReference>
<keyword evidence="8" id="KW-1185">Reference proteome</keyword>